<feature type="compositionally biased region" description="Acidic residues" evidence="1">
    <location>
        <begin position="180"/>
        <end position="206"/>
    </location>
</feature>
<sequence>MLFVIIYEEPRGHEGEYAANASRSGQTYACRHFYLKDTTLSQIVENVCRFVYERTRANRILGSNQPRNLSRFSEPSPPRLTPRPGKWPISFAARLKNIAHAKRTGRRAPLWPKKDSIRACRAFDTVPASIEKLSLDSEARYSIAFGIPPSCLWGKILLVSEQSEHGRSNSKLPVVALCNENDDDDDDDDDEDNDNDNDDDDDDAEHDADRPSRRAMPRGEGTFLRRRCSFESEKDDRRRVSQRKKKSGEVERSREKKEKRKGVGKSGRTVVRDERETGEKKKAFAGNTARTPREHRPTRGEEGKKSVVGKRVKTTKGESSDD</sequence>
<dbReference type="Proteomes" id="UP001177670">
    <property type="component" value="Unassembled WGS sequence"/>
</dbReference>
<feature type="compositionally biased region" description="Basic and acidic residues" evidence="1">
    <location>
        <begin position="228"/>
        <end position="239"/>
    </location>
</feature>
<evidence type="ECO:0000256" key="1">
    <source>
        <dbReference type="SAM" id="MobiDB-lite"/>
    </source>
</evidence>
<reference evidence="2" key="1">
    <citation type="submission" date="2021-10" db="EMBL/GenBank/DDBJ databases">
        <title>Melipona bicolor Genome sequencing and assembly.</title>
        <authorList>
            <person name="Araujo N.S."/>
            <person name="Arias M.C."/>
        </authorList>
    </citation>
    <scope>NUCLEOTIDE SEQUENCE</scope>
    <source>
        <strain evidence="2">USP_2M_L1-L4_2017</strain>
        <tissue evidence="2">Whole body</tissue>
    </source>
</reference>
<evidence type="ECO:0000313" key="2">
    <source>
        <dbReference type="EMBL" id="KAK1136222.1"/>
    </source>
</evidence>
<feature type="compositionally biased region" description="Basic and acidic residues" evidence="1">
    <location>
        <begin position="291"/>
        <end position="305"/>
    </location>
</feature>
<comment type="caution">
    <text evidence="2">The sequence shown here is derived from an EMBL/GenBank/DDBJ whole genome shotgun (WGS) entry which is preliminary data.</text>
</comment>
<dbReference type="AlphaFoldDB" id="A0AA40GEI0"/>
<gene>
    <name evidence="2" type="ORF">K0M31_000787</name>
</gene>
<feature type="region of interest" description="Disordered" evidence="1">
    <location>
        <begin position="178"/>
        <end position="322"/>
    </location>
</feature>
<name>A0AA40GEI0_9HYME</name>
<dbReference type="EMBL" id="JAHYIQ010000001">
    <property type="protein sequence ID" value="KAK1136222.1"/>
    <property type="molecule type" value="Genomic_DNA"/>
</dbReference>
<keyword evidence="3" id="KW-1185">Reference proteome</keyword>
<feature type="compositionally biased region" description="Basic and acidic residues" evidence="1">
    <location>
        <begin position="247"/>
        <end position="256"/>
    </location>
</feature>
<evidence type="ECO:0000313" key="3">
    <source>
        <dbReference type="Proteomes" id="UP001177670"/>
    </source>
</evidence>
<protein>
    <submittedName>
        <fullName evidence="2">Uncharacterized protein</fullName>
    </submittedName>
</protein>
<feature type="compositionally biased region" description="Basic and acidic residues" evidence="1">
    <location>
        <begin position="270"/>
        <end position="282"/>
    </location>
</feature>
<organism evidence="2 3">
    <name type="scientific">Melipona bicolor</name>
    <dbReference type="NCBI Taxonomy" id="60889"/>
    <lineage>
        <taxon>Eukaryota</taxon>
        <taxon>Metazoa</taxon>
        <taxon>Ecdysozoa</taxon>
        <taxon>Arthropoda</taxon>
        <taxon>Hexapoda</taxon>
        <taxon>Insecta</taxon>
        <taxon>Pterygota</taxon>
        <taxon>Neoptera</taxon>
        <taxon>Endopterygota</taxon>
        <taxon>Hymenoptera</taxon>
        <taxon>Apocrita</taxon>
        <taxon>Aculeata</taxon>
        <taxon>Apoidea</taxon>
        <taxon>Anthophila</taxon>
        <taxon>Apidae</taxon>
        <taxon>Melipona</taxon>
    </lineage>
</organism>
<accession>A0AA40GEI0</accession>
<proteinExistence type="predicted"/>